<name>A0A832YXQ5_9CREN</name>
<accession>A0A832YXQ5</accession>
<dbReference type="InterPro" id="IPR015947">
    <property type="entry name" value="PUA-like_sf"/>
</dbReference>
<dbReference type="InterPro" id="IPR007374">
    <property type="entry name" value="ASCH_domain"/>
</dbReference>
<dbReference type="AlphaFoldDB" id="A0A832YXQ5"/>
<reference evidence="2" key="1">
    <citation type="journal article" date="2020" name="ISME J.">
        <title>Gammaproteobacteria mediating utilization of methyl-, sulfur- and petroleum organic compounds in deep ocean hydrothermal plumes.</title>
        <authorList>
            <person name="Zhou Z."/>
            <person name="Liu Y."/>
            <person name="Pan J."/>
            <person name="Cron B.R."/>
            <person name="Toner B.M."/>
            <person name="Anantharaman K."/>
            <person name="Breier J.A."/>
            <person name="Dick G.J."/>
            <person name="Li M."/>
        </authorList>
    </citation>
    <scope>NUCLEOTIDE SEQUENCE</scope>
    <source>
        <strain evidence="2">SZUA-1435</strain>
    </source>
</reference>
<dbReference type="SUPFAM" id="SSF88697">
    <property type="entry name" value="PUA domain-like"/>
    <property type="match status" value="1"/>
</dbReference>
<evidence type="ECO:0000313" key="3">
    <source>
        <dbReference type="Proteomes" id="UP000605805"/>
    </source>
</evidence>
<feature type="domain" description="ASCH" evidence="1">
    <location>
        <begin position="10"/>
        <end position="103"/>
    </location>
</feature>
<dbReference type="Proteomes" id="UP000605805">
    <property type="component" value="Unassembled WGS sequence"/>
</dbReference>
<evidence type="ECO:0000313" key="2">
    <source>
        <dbReference type="EMBL" id="HIP57108.1"/>
    </source>
</evidence>
<comment type="caution">
    <text evidence="2">The sequence shown here is derived from an EMBL/GenBank/DDBJ whole genome shotgun (WGS) entry which is preliminary data.</text>
</comment>
<dbReference type="Pfam" id="PF04266">
    <property type="entry name" value="ASCH"/>
    <property type="match status" value="1"/>
</dbReference>
<organism evidence="2 3">
    <name type="scientific">Ignisphaera aggregans</name>
    <dbReference type="NCBI Taxonomy" id="334771"/>
    <lineage>
        <taxon>Archaea</taxon>
        <taxon>Thermoproteota</taxon>
        <taxon>Thermoprotei</taxon>
        <taxon>Desulfurococcales</taxon>
        <taxon>Desulfurococcaceae</taxon>
        <taxon>Ignisphaera</taxon>
    </lineage>
</organism>
<evidence type="ECO:0000259" key="1">
    <source>
        <dbReference type="Pfam" id="PF04266"/>
    </source>
</evidence>
<gene>
    <name evidence="2" type="ORF">EYH02_03450</name>
</gene>
<proteinExistence type="predicted"/>
<protein>
    <submittedName>
        <fullName evidence="2">ASCH domain-containing protein</fullName>
    </submittedName>
</protein>
<dbReference type="Gene3D" id="2.30.130.30">
    <property type="entry name" value="Hypothetical protein"/>
    <property type="match status" value="1"/>
</dbReference>
<dbReference type="EMBL" id="DQTV01000064">
    <property type="protein sequence ID" value="HIP57108.1"/>
    <property type="molecule type" value="Genomic_DNA"/>
</dbReference>
<sequence length="218" mass="25524">MFELYFRFGLKDIEKGRKVETRRPYTDTNIFYFTRMVGHIVKAVESGKHTFILVTGVRRQKLRDMSDEDARREGFHNLEEFMNAWRKIYGGLNLDEDVVVIEFVHYGCWRFQKASRTVEVEGVRLPLCATPLKQKAIDSDCAFCWLAPIEWCGTCSKAQFGDDMLYCRAFGATVVEHVRLPRYDEVRKRRCDLYLRRVPQNIVNAVKKLKSLGIHEVS</sequence>
<dbReference type="CDD" id="cd06552">
    <property type="entry name" value="ASCH_yqfb_like"/>
    <property type="match status" value="1"/>
</dbReference>